<evidence type="ECO:0000256" key="5">
    <source>
        <dbReference type="ARBA" id="ARBA00022729"/>
    </source>
</evidence>
<reference evidence="12" key="1">
    <citation type="submission" date="2019-12" db="EMBL/GenBank/DDBJ databases">
        <authorList>
            <person name="Cremers G."/>
        </authorList>
    </citation>
    <scope>NUCLEOTIDE SEQUENCE</scope>
    <source>
        <strain evidence="12">Mbul1</strain>
    </source>
</reference>
<dbReference type="EMBL" id="LR743504">
    <property type="protein sequence ID" value="CAA2099174.1"/>
    <property type="molecule type" value="Genomic_DNA"/>
</dbReference>
<keyword evidence="4 10" id="KW-0812">Transmembrane</keyword>
<evidence type="ECO:0000256" key="3">
    <source>
        <dbReference type="ARBA" id="ARBA00022452"/>
    </source>
</evidence>
<feature type="region of interest" description="Disordered" evidence="11">
    <location>
        <begin position="66"/>
        <end position="86"/>
    </location>
</feature>
<evidence type="ECO:0000256" key="8">
    <source>
        <dbReference type="ARBA" id="ARBA00023136"/>
    </source>
</evidence>
<comment type="similarity">
    <text evidence="1 10">Belongs to the alphaproteobacteria porin family.</text>
</comment>
<comment type="subcellular location">
    <subcellularLocation>
        <location evidence="10">Cell outer membrane</location>
        <topology evidence="10">Multi-pass membrane protein</topology>
    </subcellularLocation>
</comment>
<dbReference type="GO" id="GO:0015288">
    <property type="term" value="F:porin activity"/>
    <property type="evidence" value="ECO:0007669"/>
    <property type="project" value="UniProtKB-KW"/>
</dbReference>
<evidence type="ECO:0000256" key="10">
    <source>
        <dbReference type="RuleBase" id="RU364005"/>
    </source>
</evidence>
<dbReference type="GO" id="GO:0006811">
    <property type="term" value="P:monoatomic ion transport"/>
    <property type="evidence" value="ECO:0007669"/>
    <property type="project" value="UniProtKB-KW"/>
</dbReference>
<keyword evidence="8 10" id="KW-0472">Membrane</keyword>
<dbReference type="GO" id="GO:0046930">
    <property type="term" value="C:pore complex"/>
    <property type="evidence" value="ECO:0007669"/>
    <property type="project" value="UniProtKB-KW"/>
</dbReference>
<dbReference type="Pfam" id="PF02530">
    <property type="entry name" value="Porin_2"/>
    <property type="match status" value="1"/>
</dbReference>
<evidence type="ECO:0000256" key="2">
    <source>
        <dbReference type="ARBA" id="ARBA00022448"/>
    </source>
</evidence>
<organism evidence="12">
    <name type="scientific">Methylobacterium bullatum</name>
    <dbReference type="NCBI Taxonomy" id="570505"/>
    <lineage>
        <taxon>Bacteria</taxon>
        <taxon>Pseudomonadati</taxon>
        <taxon>Pseudomonadota</taxon>
        <taxon>Alphaproteobacteria</taxon>
        <taxon>Hyphomicrobiales</taxon>
        <taxon>Methylobacteriaceae</taxon>
        <taxon>Methylobacterium</taxon>
    </lineage>
</organism>
<keyword evidence="9 10" id="KW-0998">Cell outer membrane</keyword>
<evidence type="ECO:0000256" key="11">
    <source>
        <dbReference type="SAM" id="MobiDB-lite"/>
    </source>
</evidence>
<gene>
    <name evidence="12" type="ORF">MBUL_00014</name>
</gene>
<keyword evidence="7 10" id="KW-0626">Porin</keyword>
<evidence type="ECO:0000256" key="4">
    <source>
        <dbReference type="ARBA" id="ARBA00022692"/>
    </source>
</evidence>
<protein>
    <recommendedName>
        <fullName evidence="10">Porin</fullName>
    </recommendedName>
</protein>
<keyword evidence="6 10" id="KW-0406">Ion transport</keyword>
<dbReference type="AlphaFoldDB" id="A0A679ITF1"/>
<accession>A0A679ITF1</accession>
<evidence type="ECO:0000256" key="7">
    <source>
        <dbReference type="ARBA" id="ARBA00023114"/>
    </source>
</evidence>
<evidence type="ECO:0000313" key="12">
    <source>
        <dbReference type="EMBL" id="CAA2099174.1"/>
    </source>
</evidence>
<keyword evidence="3 10" id="KW-1134">Transmembrane beta strand</keyword>
<comment type="domain">
    <text evidence="10">Consists of 16-stranded beta-barrel sheets, with large surface-exposed loops, that form a transmembrane pore at the center of each barrel. The pore is partially ocluded by a peptide loop that folds into the pore lumen.</text>
</comment>
<evidence type="ECO:0000256" key="9">
    <source>
        <dbReference type="ARBA" id="ARBA00023237"/>
    </source>
</evidence>
<proteinExistence type="inferred from homology"/>
<dbReference type="InterPro" id="IPR003684">
    <property type="entry name" value="Porin_alphabac"/>
</dbReference>
<name>A0A679ITF1_9HYPH</name>
<dbReference type="GO" id="GO:0009279">
    <property type="term" value="C:cell outer membrane"/>
    <property type="evidence" value="ECO:0007669"/>
    <property type="project" value="UniProtKB-SubCell"/>
</dbReference>
<keyword evidence="2 10" id="KW-0813">Transport</keyword>
<evidence type="ECO:0000256" key="1">
    <source>
        <dbReference type="ARBA" id="ARBA00009521"/>
    </source>
</evidence>
<evidence type="ECO:0000256" key="6">
    <source>
        <dbReference type="ARBA" id="ARBA00023065"/>
    </source>
</evidence>
<comment type="function">
    <text evidence="10">Forms passive diffusion pores that allow small molecular weight hydrophilic materials across the outer membrane.</text>
</comment>
<keyword evidence="5" id="KW-0732">Signal</keyword>
<sequence length="109" mass="11469">MVRATLIGSLAFCVITTLTSLAIALEPMKPEPQQAAGPCPKHGSGFIHIPGSETCIRVGGRATTGLDLRSREGDPASRPITGGRLAVDTRTETGYGPIRTYVRIDAGQH</sequence>